<protein>
    <submittedName>
        <fullName evidence="1">Uncharacterized protein</fullName>
    </submittedName>
</protein>
<dbReference type="RefSeq" id="WP_107651545.1">
    <property type="nucleotide sequence ID" value="NZ_PZJX01000043.1"/>
</dbReference>
<dbReference type="Proteomes" id="UP000240259">
    <property type="component" value="Unassembled WGS sequence"/>
</dbReference>
<gene>
    <name evidence="1" type="ORF">C9427_23995</name>
</gene>
<comment type="caution">
    <text evidence="1">The sequence shown here is derived from an EMBL/GenBank/DDBJ whole genome shotgun (WGS) entry which is preliminary data.</text>
</comment>
<dbReference type="OrthoDB" id="8068259at2"/>
<proteinExistence type="predicted"/>
<name>A0A2T4IR22_9HYPH</name>
<dbReference type="AlphaFoldDB" id="A0A2T4IR22"/>
<organism evidence="1 2">
    <name type="scientific">Mesorhizobium helmanticense</name>
    <dbReference type="NCBI Taxonomy" id="1776423"/>
    <lineage>
        <taxon>Bacteria</taxon>
        <taxon>Pseudomonadati</taxon>
        <taxon>Pseudomonadota</taxon>
        <taxon>Alphaproteobacteria</taxon>
        <taxon>Hyphomicrobiales</taxon>
        <taxon>Phyllobacteriaceae</taxon>
        <taxon>Mesorhizobium</taxon>
    </lineage>
</organism>
<dbReference type="EMBL" id="PZJX01000043">
    <property type="protein sequence ID" value="PTE08033.1"/>
    <property type="molecule type" value="Genomic_DNA"/>
</dbReference>
<accession>A0A2T4IR22</accession>
<evidence type="ECO:0000313" key="2">
    <source>
        <dbReference type="Proteomes" id="UP000240259"/>
    </source>
</evidence>
<reference evidence="1 2" key="1">
    <citation type="submission" date="2018-03" db="EMBL/GenBank/DDBJ databases">
        <title>Genome sequence of the symbiotic type strain Mesorhizobium helmanticense CSLC115NT isolated from Lotus corniculatus nodules.</title>
        <authorList>
            <person name="Sannazzaro A.I."/>
            <person name="Torres Tejerizo G.A."/>
            <person name="Dip D."/>
            <person name="Caballero M."/>
            <person name="Pistorio M."/>
            <person name="Estrella M.J."/>
        </authorList>
    </citation>
    <scope>NUCLEOTIDE SEQUENCE [LARGE SCALE GENOMIC DNA]</scope>
    <source>
        <strain evidence="1 2">CSLC115N</strain>
    </source>
</reference>
<sequence>MTDPVEPIDLFELLATGRAGPIELGKSNRETIRGLIDPDDLRADDPYRHGDTTSAWCIYGANCEFFFGPDFRLRSIMVEPVFGRLQVGGMMTTWQGDLDIDLGRHPAIFAGSKPIAIHSLPKALQLLNKPEFKWTIGGGDERDVYIELAEGSRSLTLKYEVNAIPVGARANVAFEIDYFLATIFMVDRNVQGG</sequence>
<keyword evidence="2" id="KW-1185">Reference proteome</keyword>
<evidence type="ECO:0000313" key="1">
    <source>
        <dbReference type="EMBL" id="PTE08033.1"/>
    </source>
</evidence>